<evidence type="ECO:0000256" key="1">
    <source>
        <dbReference type="SAM" id="Phobius"/>
    </source>
</evidence>
<keyword evidence="1" id="KW-0812">Transmembrane</keyword>
<feature type="transmembrane region" description="Helical" evidence="1">
    <location>
        <begin position="28"/>
        <end position="49"/>
    </location>
</feature>
<keyword evidence="3" id="KW-1185">Reference proteome</keyword>
<dbReference type="RefSeq" id="WP_204729331.1">
    <property type="nucleotide sequence ID" value="NZ_JAFBDK010000007.1"/>
</dbReference>
<accession>A0ABW5ZEP9</accession>
<reference evidence="3" key="1">
    <citation type="journal article" date="2019" name="Int. J. Syst. Evol. Microbiol.">
        <title>The Global Catalogue of Microorganisms (GCM) 10K type strain sequencing project: providing services to taxonomists for standard genome sequencing and annotation.</title>
        <authorList>
            <consortium name="The Broad Institute Genomics Platform"/>
            <consortium name="The Broad Institute Genome Sequencing Center for Infectious Disease"/>
            <person name="Wu L."/>
            <person name="Ma J."/>
        </authorList>
    </citation>
    <scope>NUCLEOTIDE SEQUENCE [LARGE SCALE GENOMIC DNA]</scope>
    <source>
        <strain evidence="3">KCTC 13528</strain>
    </source>
</reference>
<gene>
    <name evidence="2" type="ORF">ACFS5P_01850</name>
</gene>
<organism evidence="2 3">
    <name type="scientific">Jeotgalibacillus terrae</name>
    <dbReference type="NCBI Taxonomy" id="587735"/>
    <lineage>
        <taxon>Bacteria</taxon>
        <taxon>Bacillati</taxon>
        <taxon>Bacillota</taxon>
        <taxon>Bacilli</taxon>
        <taxon>Bacillales</taxon>
        <taxon>Caryophanaceae</taxon>
        <taxon>Jeotgalibacillus</taxon>
    </lineage>
</organism>
<protein>
    <submittedName>
        <fullName evidence="2">Uncharacterized protein</fullName>
    </submittedName>
</protein>
<dbReference type="EMBL" id="JBHUPG010000003">
    <property type="protein sequence ID" value="MFD2910608.1"/>
    <property type="molecule type" value="Genomic_DNA"/>
</dbReference>
<keyword evidence="1" id="KW-1133">Transmembrane helix</keyword>
<feature type="transmembrane region" description="Helical" evidence="1">
    <location>
        <begin position="6"/>
        <end position="21"/>
    </location>
</feature>
<evidence type="ECO:0000313" key="3">
    <source>
        <dbReference type="Proteomes" id="UP001597561"/>
    </source>
</evidence>
<evidence type="ECO:0000313" key="2">
    <source>
        <dbReference type="EMBL" id="MFD2910608.1"/>
    </source>
</evidence>
<dbReference type="Proteomes" id="UP001597561">
    <property type="component" value="Unassembled WGS sequence"/>
</dbReference>
<sequence length="287" mass="33156">MAELLVFYYIVSLLVLAILLKKTKENRLLKSAAVCFLPLAGWFVLYALLRSTDELTGVSTEESNDSTEDLSAIFMKVDIEEETNVIPIQDALILNHNDIKRKMLIHSLKENTMTNMHVLQKALENEDSETSHYAASAIVEMKRKRLNYIKKVEDSLSKEETADLLSAYVQAIKQYMDSGFLDDITKQKYREKLSTALNQLLESGEALPWHCKIKVETELELKRYQEAEAASFFFLDQYPSEEQAYLTALKVYYATNNELGIRQMLKQIRRNRIFLTTEGADIVRFWN</sequence>
<name>A0ABW5ZEP9_9BACL</name>
<comment type="caution">
    <text evidence="2">The sequence shown here is derived from an EMBL/GenBank/DDBJ whole genome shotgun (WGS) entry which is preliminary data.</text>
</comment>
<proteinExistence type="predicted"/>
<keyword evidence="1" id="KW-0472">Membrane</keyword>